<dbReference type="PATRIC" id="fig|188932.3.peg.1930"/>
<dbReference type="KEGG" id="pcm:AY601_1845"/>
<protein>
    <recommendedName>
        <fullName evidence="2">Acyltransferase 3 domain-containing protein</fullName>
    </recommendedName>
</protein>
<keyword evidence="1" id="KW-0472">Membrane</keyword>
<accession>A0A127VBR8</accession>
<dbReference type="GO" id="GO:0000271">
    <property type="term" value="P:polysaccharide biosynthetic process"/>
    <property type="evidence" value="ECO:0007669"/>
    <property type="project" value="TreeGrafter"/>
</dbReference>
<dbReference type="InterPro" id="IPR050879">
    <property type="entry name" value="Acyltransferase_3"/>
</dbReference>
<proteinExistence type="predicted"/>
<dbReference type="Pfam" id="PF01757">
    <property type="entry name" value="Acyl_transf_3"/>
    <property type="match status" value="1"/>
</dbReference>
<dbReference type="AlphaFoldDB" id="A0A127VBR8"/>
<keyword evidence="4" id="KW-1185">Reference proteome</keyword>
<dbReference type="InterPro" id="IPR002656">
    <property type="entry name" value="Acyl_transf_3_dom"/>
</dbReference>
<dbReference type="Proteomes" id="UP000071561">
    <property type="component" value="Chromosome"/>
</dbReference>
<sequence>MIELSYFLRMRIKQIDILRGIAALLVTIFHLTGSAGLSKATASYGSYGWLGVQIFFVISGFVLPYSMYKTGYNISSFGTFLIKRIVRVYPPYLVAIAIAVAMAIATGRELLYGITLLSHFLFLNELLGLHSWSPVFWTLFIEFQFYILIGILFPIVVSNNYKSLAFVFVMSILSLLFSRSIVVYWFPFFGLGILIFNKYFTNMSLKMFWFGITTLTVLIAYVHGISHAVAGLSAVLFILFVKADQETFFNRALFGLGNISYSLYLVHWELGRAAVNISRHLPFVGSNEVIKVLTGLAFSIISAYIFYILVEKPSVRYSSRIKYNTRLISIKRAFKRA</sequence>
<feature type="domain" description="Acyltransferase 3" evidence="2">
    <location>
        <begin position="13"/>
        <end position="307"/>
    </location>
</feature>
<feature type="transmembrane region" description="Helical" evidence="1">
    <location>
        <begin position="89"/>
        <end position="115"/>
    </location>
</feature>
<organism evidence="3 4">
    <name type="scientific">Pedobacter cryoconitis</name>
    <dbReference type="NCBI Taxonomy" id="188932"/>
    <lineage>
        <taxon>Bacteria</taxon>
        <taxon>Pseudomonadati</taxon>
        <taxon>Bacteroidota</taxon>
        <taxon>Sphingobacteriia</taxon>
        <taxon>Sphingobacteriales</taxon>
        <taxon>Sphingobacteriaceae</taxon>
        <taxon>Pedobacter</taxon>
    </lineage>
</organism>
<gene>
    <name evidence="3" type="ORF">AY601_1845</name>
</gene>
<feature type="transmembrane region" description="Helical" evidence="1">
    <location>
        <begin position="252"/>
        <end position="270"/>
    </location>
</feature>
<dbReference type="PANTHER" id="PTHR23028:SF131">
    <property type="entry name" value="BLR2367 PROTEIN"/>
    <property type="match status" value="1"/>
</dbReference>
<evidence type="ECO:0000313" key="3">
    <source>
        <dbReference type="EMBL" id="AMP98754.1"/>
    </source>
</evidence>
<feature type="transmembrane region" description="Helical" evidence="1">
    <location>
        <begin position="47"/>
        <end position="68"/>
    </location>
</feature>
<dbReference type="EMBL" id="CP014504">
    <property type="protein sequence ID" value="AMP98754.1"/>
    <property type="molecule type" value="Genomic_DNA"/>
</dbReference>
<dbReference type="GO" id="GO:0016747">
    <property type="term" value="F:acyltransferase activity, transferring groups other than amino-acyl groups"/>
    <property type="evidence" value="ECO:0007669"/>
    <property type="project" value="InterPro"/>
</dbReference>
<feature type="transmembrane region" description="Helical" evidence="1">
    <location>
        <begin position="290"/>
        <end position="310"/>
    </location>
</feature>
<evidence type="ECO:0000313" key="4">
    <source>
        <dbReference type="Proteomes" id="UP000071561"/>
    </source>
</evidence>
<dbReference type="OrthoDB" id="290051at2"/>
<dbReference type="GO" id="GO:0016020">
    <property type="term" value="C:membrane"/>
    <property type="evidence" value="ECO:0007669"/>
    <property type="project" value="TreeGrafter"/>
</dbReference>
<keyword evidence="1" id="KW-0812">Transmembrane</keyword>
<dbReference type="PANTHER" id="PTHR23028">
    <property type="entry name" value="ACETYLTRANSFERASE"/>
    <property type="match status" value="1"/>
</dbReference>
<name>A0A127VBR8_9SPHI</name>
<evidence type="ECO:0000256" key="1">
    <source>
        <dbReference type="SAM" id="Phobius"/>
    </source>
</evidence>
<reference evidence="3 4" key="1">
    <citation type="submission" date="2016-03" db="EMBL/GenBank/DDBJ databases">
        <title>Complete genome sequence of Pedobacter cryoconitis PAMC 27485.</title>
        <authorList>
            <person name="Lee J."/>
            <person name="Kim O.-S."/>
        </authorList>
    </citation>
    <scope>NUCLEOTIDE SEQUENCE [LARGE SCALE GENOMIC DNA]</scope>
    <source>
        <strain evidence="3 4">PAMC 27485</strain>
    </source>
</reference>
<keyword evidence="1" id="KW-1133">Transmembrane helix</keyword>
<feature type="transmembrane region" description="Helical" evidence="1">
    <location>
        <begin position="207"/>
        <end position="240"/>
    </location>
</feature>
<evidence type="ECO:0000259" key="2">
    <source>
        <dbReference type="Pfam" id="PF01757"/>
    </source>
</evidence>
<feature type="transmembrane region" description="Helical" evidence="1">
    <location>
        <begin position="21"/>
        <end position="41"/>
    </location>
</feature>
<feature type="transmembrane region" description="Helical" evidence="1">
    <location>
        <begin position="164"/>
        <end position="187"/>
    </location>
</feature>
<feature type="transmembrane region" description="Helical" evidence="1">
    <location>
        <begin position="135"/>
        <end position="157"/>
    </location>
</feature>